<protein>
    <submittedName>
        <fullName evidence="1">Uncharacterized protein</fullName>
    </submittedName>
</protein>
<organism evidence="1 2">
    <name type="scientific">Trifolium pratense</name>
    <name type="common">Red clover</name>
    <dbReference type="NCBI Taxonomy" id="57577"/>
    <lineage>
        <taxon>Eukaryota</taxon>
        <taxon>Viridiplantae</taxon>
        <taxon>Streptophyta</taxon>
        <taxon>Embryophyta</taxon>
        <taxon>Tracheophyta</taxon>
        <taxon>Spermatophyta</taxon>
        <taxon>Magnoliopsida</taxon>
        <taxon>eudicotyledons</taxon>
        <taxon>Gunneridae</taxon>
        <taxon>Pentapetalae</taxon>
        <taxon>rosids</taxon>
        <taxon>fabids</taxon>
        <taxon>Fabales</taxon>
        <taxon>Fabaceae</taxon>
        <taxon>Papilionoideae</taxon>
        <taxon>50 kb inversion clade</taxon>
        <taxon>NPAAA clade</taxon>
        <taxon>Hologalegina</taxon>
        <taxon>IRL clade</taxon>
        <taxon>Trifolieae</taxon>
        <taxon>Trifolium</taxon>
    </lineage>
</organism>
<evidence type="ECO:0000313" key="2">
    <source>
        <dbReference type="Proteomes" id="UP001177021"/>
    </source>
</evidence>
<evidence type="ECO:0000313" key="1">
    <source>
        <dbReference type="EMBL" id="CAJ2673762.1"/>
    </source>
</evidence>
<sequence>MKQSLEGLILENLKAEKELSKTMGMKEEQFVKMTETHNDGEEFRVKEIDHESEKITAERLETPNSEVSVKKMSAVHRRIEQVVVLEPPPTPLVSDQPVVVLPRPKPSDQNSYMDGKGSLVKLPHPSESSDSDQLASTLPQREPPPKPPDLSSSVDREREGKVCVEKRRNVRLTVGESSSSEPPYAGDNSIHERGGIVSEGEKVLERLRAKWTIGEFNIFLNLLGQMHKSLPSILHNYNLLQVLSSDQLTFSFLFDASPIEYLFSATCHDYKMQELSNTTKCELGQYFNIRGQTQVNMGLFFEIFSPWTGVKLLGWAQVNNNNTWVEEKSNSNILSQIRNFAFPFAFSAESIASHQKCSQSFNLCYVCEEESQSFVKIREFVQDIVGYGSSLPLEKLKQVRYKECQKVATLSVCTSPLCNCFGRHIKGFSVKLELGALDKDVIAIVNSYFICGNWAFVLEDFDDKRVWNLIACNSVTDNLLSAFPDSLVFQDGKEMHVCVVKICSDMDKFLATVLVDREYQEVDITSDCSSILSICFVKLEVDVHDREEIKIVNTYFMCVNWTFLFEIFNKGEGWNLIVCNAVCSDVYQWIEREKVSPKSTIWNSWIDEFAQQGLQSKFIYALKWLIAMKGNYGFQVSKHNDPYVLAKVKMVLLYSSIFFISHGACIYIVVEPYDLALWNTVIWGYVSERNFVLPFNMMSWDSSFLVKENYSIEFNFPMVVAADNGVCWRMFFIFHGLLNFVFDRGKC</sequence>
<reference evidence="1" key="1">
    <citation type="submission" date="2023-10" db="EMBL/GenBank/DDBJ databases">
        <authorList>
            <person name="Rodriguez Cubillos JULIANA M."/>
            <person name="De Vega J."/>
        </authorList>
    </citation>
    <scope>NUCLEOTIDE SEQUENCE</scope>
</reference>
<name>A0ACB0LVX5_TRIPR</name>
<gene>
    <name evidence="1" type="ORF">MILVUS5_LOCUS37182</name>
</gene>
<dbReference type="EMBL" id="CASHSV030000716">
    <property type="protein sequence ID" value="CAJ2673762.1"/>
    <property type="molecule type" value="Genomic_DNA"/>
</dbReference>
<comment type="caution">
    <text evidence="1">The sequence shown here is derived from an EMBL/GenBank/DDBJ whole genome shotgun (WGS) entry which is preliminary data.</text>
</comment>
<dbReference type="Proteomes" id="UP001177021">
    <property type="component" value="Unassembled WGS sequence"/>
</dbReference>
<proteinExistence type="predicted"/>
<accession>A0ACB0LVX5</accession>
<keyword evidence="2" id="KW-1185">Reference proteome</keyword>